<feature type="domain" description="TAFII55 protein conserved region" evidence="7">
    <location>
        <begin position="1"/>
        <end position="143"/>
    </location>
</feature>
<evidence type="ECO:0000259" key="7">
    <source>
        <dbReference type="SMART" id="SM01370"/>
    </source>
</evidence>
<feature type="compositionally biased region" description="Acidic residues" evidence="6">
    <location>
        <begin position="149"/>
        <end position="159"/>
    </location>
</feature>
<keyword evidence="4" id="KW-0804">Transcription</keyword>
<evidence type="ECO:0000256" key="4">
    <source>
        <dbReference type="ARBA" id="ARBA00023163"/>
    </source>
</evidence>
<dbReference type="GO" id="GO:0005669">
    <property type="term" value="C:transcription factor TFIID complex"/>
    <property type="evidence" value="ECO:0007669"/>
    <property type="project" value="InterPro"/>
</dbReference>
<evidence type="ECO:0000313" key="8">
    <source>
        <dbReference type="EMBL" id="KAG0569220.1"/>
    </source>
</evidence>
<dbReference type="Proteomes" id="UP000822688">
    <property type="component" value="Chromosome 6"/>
</dbReference>
<feature type="compositionally biased region" description="Acidic residues" evidence="6">
    <location>
        <begin position="186"/>
        <end position="209"/>
    </location>
</feature>
<dbReference type="SMART" id="SM01370">
    <property type="entry name" value="TAFII55_N"/>
    <property type="match status" value="1"/>
</dbReference>
<name>A0A8T0HD66_CERPU</name>
<dbReference type="PANTHER" id="PTHR12228">
    <property type="entry name" value="TRANSCRIPTION INITIATION FACTOR TFIID 55 KD SUBUNIT-RELATED"/>
    <property type="match status" value="1"/>
</dbReference>
<comment type="similarity">
    <text evidence="2">Belongs to the TAF7 family.</text>
</comment>
<gene>
    <name evidence="8" type="ORF">KC19_6G074500</name>
</gene>
<dbReference type="AlphaFoldDB" id="A0A8T0HD66"/>
<dbReference type="Pfam" id="PF04658">
    <property type="entry name" value="TAFII55_N"/>
    <property type="match status" value="1"/>
</dbReference>
<reference evidence="8 9" key="1">
    <citation type="submission" date="2020-06" db="EMBL/GenBank/DDBJ databases">
        <title>WGS assembly of Ceratodon purpureus strain R40.</title>
        <authorList>
            <person name="Carey S.B."/>
            <person name="Jenkins J."/>
            <person name="Shu S."/>
            <person name="Lovell J.T."/>
            <person name="Sreedasyam A."/>
            <person name="Maumus F."/>
            <person name="Tiley G.P."/>
            <person name="Fernandez-Pozo N."/>
            <person name="Barry K."/>
            <person name="Chen C."/>
            <person name="Wang M."/>
            <person name="Lipzen A."/>
            <person name="Daum C."/>
            <person name="Saski C.A."/>
            <person name="Payton A.C."/>
            <person name="Mcbreen J.C."/>
            <person name="Conrad R.E."/>
            <person name="Kollar L.M."/>
            <person name="Olsson S."/>
            <person name="Huttunen S."/>
            <person name="Landis J.B."/>
            <person name="Wickett N.J."/>
            <person name="Johnson M.G."/>
            <person name="Rensing S.A."/>
            <person name="Grimwood J."/>
            <person name="Schmutz J."/>
            <person name="Mcdaniel S.F."/>
        </authorList>
    </citation>
    <scope>NUCLEOTIDE SEQUENCE [LARGE SCALE GENOMIC DNA]</scope>
    <source>
        <strain evidence="8 9">R40</strain>
    </source>
</reference>
<evidence type="ECO:0000256" key="3">
    <source>
        <dbReference type="ARBA" id="ARBA00023015"/>
    </source>
</evidence>
<evidence type="ECO:0000313" key="9">
    <source>
        <dbReference type="Proteomes" id="UP000822688"/>
    </source>
</evidence>
<keyword evidence="9" id="KW-1185">Reference proteome</keyword>
<comment type="caution">
    <text evidence="8">The sequence shown here is derived from an EMBL/GenBank/DDBJ whole genome shotgun (WGS) entry which is preliminary data.</text>
</comment>
<keyword evidence="5" id="KW-0539">Nucleus</keyword>
<dbReference type="OrthoDB" id="153872at2759"/>
<keyword evidence="3" id="KW-0805">Transcription regulation</keyword>
<dbReference type="InterPro" id="IPR037817">
    <property type="entry name" value="TAF7"/>
</dbReference>
<evidence type="ECO:0000256" key="2">
    <source>
        <dbReference type="ARBA" id="ARBA00009368"/>
    </source>
</evidence>
<dbReference type="GO" id="GO:0051123">
    <property type="term" value="P:RNA polymerase II preinitiation complex assembly"/>
    <property type="evidence" value="ECO:0007669"/>
    <property type="project" value="TreeGrafter"/>
</dbReference>
<dbReference type="PANTHER" id="PTHR12228:SF0">
    <property type="entry name" value="TATA-BOX BINDING PROTEIN ASSOCIATED FACTOR 7"/>
    <property type="match status" value="1"/>
</dbReference>
<sequence length="209" mass="22756">MEEHFILRVPPSVAERLDKLLSEDPSAVEDALDLAFRDARSGMFTIGQDKFPASLVDMPCVLESYKTYDDNVLIKTADIGQMILVQEEGEAAPEGPEYKHGLTPAMRDARRRRFRREPDLNPDLVQQVENDLQSIMAGGTARDVDVEVVEQDADDEDEEPAPHTTAASKKSKAAAAAGTAAVADEAGGDGDGDGDDDFDDLMDEDDEDD</sequence>
<accession>A0A8T0HD66</accession>
<protein>
    <recommendedName>
        <fullName evidence="7">TAFII55 protein conserved region domain-containing protein</fullName>
    </recommendedName>
</protein>
<dbReference type="GO" id="GO:0016251">
    <property type="term" value="F:RNA polymerase II general transcription initiation factor activity"/>
    <property type="evidence" value="ECO:0007669"/>
    <property type="project" value="TreeGrafter"/>
</dbReference>
<organism evidence="8 9">
    <name type="scientific">Ceratodon purpureus</name>
    <name type="common">Fire moss</name>
    <name type="synonym">Dicranum purpureum</name>
    <dbReference type="NCBI Taxonomy" id="3225"/>
    <lineage>
        <taxon>Eukaryota</taxon>
        <taxon>Viridiplantae</taxon>
        <taxon>Streptophyta</taxon>
        <taxon>Embryophyta</taxon>
        <taxon>Bryophyta</taxon>
        <taxon>Bryophytina</taxon>
        <taxon>Bryopsida</taxon>
        <taxon>Dicranidae</taxon>
        <taxon>Pseudoditrichales</taxon>
        <taxon>Ditrichaceae</taxon>
        <taxon>Ceratodon</taxon>
    </lineage>
</organism>
<dbReference type="InterPro" id="IPR006751">
    <property type="entry name" value="TAFII55_prot_cons_reg"/>
</dbReference>
<feature type="compositionally biased region" description="Low complexity" evidence="6">
    <location>
        <begin position="173"/>
        <end position="185"/>
    </location>
</feature>
<proteinExistence type="inferred from homology"/>
<evidence type="ECO:0000256" key="6">
    <source>
        <dbReference type="SAM" id="MobiDB-lite"/>
    </source>
</evidence>
<dbReference type="CDD" id="cd08047">
    <property type="entry name" value="TAF7"/>
    <property type="match status" value="1"/>
</dbReference>
<evidence type="ECO:0000256" key="5">
    <source>
        <dbReference type="ARBA" id="ARBA00023242"/>
    </source>
</evidence>
<dbReference type="EMBL" id="CM026427">
    <property type="protein sequence ID" value="KAG0569220.1"/>
    <property type="molecule type" value="Genomic_DNA"/>
</dbReference>
<feature type="region of interest" description="Disordered" evidence="6">
    <location>
        <begin position="149"/>
        <end position="209"/>
    </location>
</feature>
<comment type="subcellular location">
    <subcellularLocation>
        <location evidence="1">Nucleus</location>
    </subcellularLocation>
</comment>
<evidence type="ECO:0000256" key="1">
    <source>
        <dbReference type="ARBA" id="ARBA00004123"/>
    </source>
</evidence>